<name>A0A6G1JEA8_9PLEO</name>
<keyword evidence="1" id="KW-1133">Transmembrane helix</keyword>
<gene>
    <name evidence="2" type="ORF">K458DRAFT_414219</name>
</gene>
<reference evidence="2" key="1">
    <citation type="journal article" date="2020" name="Stud. Mycol.">
        <title>101 Dothideomycetes genomes: a test case for predicting lifestyles and emergence of pathogens.</title>
        <authorList>
            <person name="Haridas S."/>
            <person name="Albert R."/>
            <person name="Binder M."/>
            <person name="Bloem J."/>
            <person name="Labutti K."/>
            <person name="Salamov A."/>
            <person name="Andreopoulos B."/>
            <person name="Baker S."/>
            <person name="Barry K."/>
            <person name="Bills G."/>
            <person name="Bluhm B."/>
            <person name="Cannon C."/>
            <person name="Castanera R."/>
            <person name="Culley D."/>
            <person name="Daum C."/>
            <person name="Ezra D."/>
            <person name="Gonzalez J."/>
            <person name="Henrissat B."/>
            <person name="Kuo A."/>
            <person name="Liang C."/>
            <person name="Lipzen A."/>
            <person name="Lutzoni F."/>
            <person name="Magnuson J."/>
            <person name="Mondo S."/>
            <person name="Nolan M."/>
            <person name="Ohm R."/>
            <person name="Pangilinan J."/>
            <person name="Park H.-J."/>
            <person name="Ramirez L."/>
            <person name="Alfaro M."/>
            <person name="Sun H."/>
            <person name="Tritt A."/>
            <person name="Yoshinaga Y."/>
            <person name="Zwiers L.-H."/>
            <person name="Turgeon B."/>
            <person name="Goodwin S."/>
            <person name="Spatafora J."/>
            <person name="Crous P."/>
            <person name="Grigoriev I."/>
        </authorList>
    </citation>
    <scope>NUCLEOTIDE SEQUENCE</scope>
    <source>
        <strain evidence="2">CBS 122367</strain>
    </source>
</reference>
<proteinExistence type="predicted"/>
<evidence type="ECO:0000313" key="2">
    <source>
        <dbReference type="EMBL" id="KAF2688473.1"/>
    </source>
</evidence>
<keyword evidence="1" id="KW-0472">Membrane</keyword>
<dbReference type="Proteomes" id="UP000799291">
    <property type="component" value="Unassembled WGS sequence"/>
</dbReference>
<sequence>MHAEDLLSHVSFVLFSSSLLAHVYLNFVPETSPIKRFYRCATPCTLISSIDRDGETLCKDEGTLTGTRGQRRLY</sequence>
<evidence type="ECO:0000313" key="3">
    <source>
        <dbReference type="Proteomes" id="UP000799291"/>
    </source>
</evidence>
<feature type="transmembrane region" description="Helical" evidence="1">
    <location>
        <begin position="6"/>
        <end position="27"/>
    </location>
</feature>
<dbReference type="EMBL" id="MU005573">
    <property type="protein sequence ID" value="KAF2688473.1"/>
    <property type="molecule type" value="Genomic_DNA"/>
</dbReference>
<protein>
    <submittedName>
        <fullName evidence="2">Uncharacterized protein</fullName>
    </submittedName>
</protein>
<keyword evidence="1" id="KW-0812">Transmembrane</keyword>
<evidence type="ECO:0000256" key="1">
    <source>
        <dbReference type="SAM" id="Phobius"/>
    </source>
</evidence>
<accession>A0A6G1JEA8</accession>
<dbReference type="AlphaFoldDB" id="A0A6G1JEA8"/>
<organism evidence="2 3">
    <name type="scientific">Lentithecium fluviatile CBS 122367</name>
    <dbReference type="NCBI Taxonomy" id="1168545"/>
    <lineage>
        <taxon>Eukaryota</taxon>
        <taxon>Fungi</taxon>
        <taxon>Dikarya</taxon>
        <taxon>Ascomycota</taxon>
        <taxon>Pezizomycotina</taxon>
        <taxon>Dothideomycetes</taxon>
        <taxon>Pleosporomycetidae</taxon>
        <taxon>Pleosporales</taxon>
        <taxon>Massarineae</taxon>
        <taxon>Lentitheciaceae</taxon>
        <taxon>Lentithecium</taxon>
    </lineage>
</organism>
<keyword evidence="3" id="KW-1185">Reference proteome</keyword>